<accession>A0A1I7XD71</accession>
<dbReference type="Pfam" id="PF00071">
    <property type="entry name" value="Ras"/>
    <property type="match status" value="1"/>
</dbReference>
<name>A0A1I7XD71_HETBA</name>
<proteinExistence type="predicted"/>
<organism evidence="1 2">
    <name type="scientific">Heterorhabditis bacteriophora</name>
    <name type="common">Entomopathogenic nematode worm</name>
    <dbReference type="NCBI Taxonomy" id="37862"/>
    <lineage>
        <taxon>Eukaryota</taxon>
        <taxon>Metazoa</taxon>
        <taxon>Ecdysozoa</taxon>
        <taxon>Nematoda</taxon>
        <taxon>Chromadorea</taxon>
        <taxon>Rhabditida</taxon>
        <taxon>Rhabditina</taxon>
        <taxon>Rhabditomorpha</taxon>
        <taxon>Strongyloidea</taxon>
        <taxon>Heterorhabditidae</taxon>
        <taxon>Heterorhabditis</taxon>
    </lineage>
</organism>
<evidence type="ECO:0000313" key="2">
    <source>
        <dbReference type="WBParaSite" id="Hba_15639"/>
    </source>
</evidence>
<keyword evidence="1" id="KW-1185">Reference proteome</keyword>
<sequence length="109" mass="12681">MAEISDPTVGVDFYARMVELRPGFRVKLQIWDTAGQEKFRCIGLLFVFLRNYHLERGCSNSNYSFIRLGSNNYSRFQDTKQIVGKNDRSAPSERRFIITFPYNTCILLA</sequence>
<evidence type="ECO:0000313" key="1">
    <source>
        <dbReference type="Proteomes" id="UP000095283"/>
    </source>
</evidence>
<dbReference type="AlphaFoldDB" id="A0A1I7XD71"/>
<dbReference type="InterPro" id="IPR027417">
    <property type="entry name" value="P-loop_NTPase"/>
</dbReference>
<protein>
    <submittedName>
        <fullName evidence="2">Ras-related protein Rab-8A</fullName>
    </submittedName>
</protein>
<dbReference type="InterPro" id="IPR001806">
    <property type="entry name" value="Small_GTPase"/>
</dbReference>
<dbReference type="WBParaSite" id="Hba_15639">
    <property type="protein sequence ID" value="Hba_15639"/>
    <property type="gene ID" value="Hba_15639"/>
</dbReference>
<dbReference type="SUPFAM" id="SSF52540">
    <property type="entry name" value="P-loop containing nucleoside triphosphate hydrolases"/>
    <property type="match status" value="1"/>
</dbReference>
<dbReference type="GO" id="GO:0003924">
    <property type="term" value="F:GTPase activity"/>
    <property type="evidence" value="ECO:0007669"/>
    <property type="project" value="InterPro"/>
</dbReference>
<dbReference type="Gene3D" id="3.40.50.300">
    <property type="entry name" value="P-loop containing nucleotide triphosphate hydrolases"/>
    <property type="match status" value="1"/>
</dbReference>
<dbReference type="SMART" id="SM00175">
    <property type="entry name" value="RAB"/>
    <property type="match status" value="1"/>
</dbReference>
<dbReference type="GO" id="GO:0005525">
    <property type="term" value="F:GTP binding"/>
    <property type="evidence" value="ECO:0007669"/>
    <property type="project" value="InterPro"/>
</dbReference>
<dbReference type="Proteomes" id="UP000095283">
    <property type="component" value="Unplaced"/>
</dbReference>
<reference evidence="2" key="1">
    <citation type="submission" date="2016-11" db="UniProtKB">
        <authorList>
            <consortium name="WormBaseParasite"/>
        </authorList>
    </citation>
    <scope>IDENTIFICATION</scope>
</reference>